<keyword evidence="2" id="KW-0866">Nonsense-mediated mRNA decay</keyword>
<dbReference type="EMBL" id="BSXW01000073">
    <property type="protein sequence ID" value="GMF11348.1"/>
    <property type="molecule type" value="Genomic_DNA"/>
</dbReference>
<feature type="compositionally biased region" description="Basic and acidic residues" evidence="5">
    <location>
        <begin position="263"/>
        <end position="277"/>
    </location>
</feature>
<keyword evidence="7" id="KW-1185">Reference proteome</keyword>
<evidence type="ECO:0000256" key="5">
    <source>
        <dbReference type="SAM" id="MobiDB-lite"/>
    </source>
</evidence>
<dbReference type="GO" id="GO:0000184">
    <property type="term" value="P:nuclear-transcribed mRNA catabolic process, nonsense-mediated decay"/>
    <property type="evidence" value="ECO:0007669"/>
    <property type="project" value="UniProtKB-KW"/>
</dbReference>
<proteinExistence type="inferred from homology"/>
<evidence type="ECO:0000313" key="6">
    <source>
        <dbReference type="EMBL" id="GMF11348.1"/>
    </source>
</evidence>
<feature type="compositionally biased region" description="Acidic residues" evidence="5">
    <location>
        <begin position="35"/>
        <end position="50"/>
    </location>
</feature>
<gene>
    <name evidence="6" type="ORF">Plil01_000206100</name>
</gene>
<dbReference type="AlphaFoldDB" id="A0A9W6TF15"/>
<dbReference type="PANTHER" id="PTHR13091">
    <property type="entry name" value="AMPLIFIED IN BREAST CANCER 2-RELATED"/>
    <property type="match status" value="1"/>
</dbReference>
<dbReference type="PANTHER" id="PTHR13091:SF0">
    <property type="entry name" value="NONSENSE-MEDIATED MRNA DECAY FACTOR SMG8"/>
    <property type="match status" value="1"/>
</dbReference>
<evidence type="ECO:0000256" key="3">
    <source>
        <dbReference type="ARBA" id="ARBA00029509"/>
    </source>
</evidence>
<dbReference type="OrthoDB" id="63589at2759"/>
<feature type="region of interest" description="Disordered" evidence="5">
    <location>
        <begin position="189"/>
        <end position="220"/>
    </location>
</feature>
<evidence type="ECO:0000256" key="4">
    <source>
        <dbReference type="SAM" id="Coils"/>
    </source>
</evidence>
<comment type="similarity">
    <text evidence="1">Belongs to the SMG8 family.</text>
</comment>
<accession>A0A9W6TF15</accession>
<organism evidence="6 7">
    <name type="scientific">Phytophthora lilii</name>
    <dbReference type="NCBI Taxonomy" id="2077276"/>
    <lineage>
        <taxon>Eukaryota</taxon>
        <taxon>Sar</taxon>
        <taxon>Stramenopiles</taxon>
        <taxon>Oomycota</taxon>
        <taxon>Peronosporomycetes</taxon>
        <taxon>Peronosporales</taxon>
        <taxon>Peronosporaceae</taxon>
        <taxon>Phytophthora</taxon>
    </lineage>
</organism>
<dbReference type="InterPro" id="IPR019354">
    <property type="entry name" value="SMG8-like"/>
</dbReference>
<evidence type="ECO:0000256" key="2">
    <source>
        <dbReference type="ARBA" id="ARBA00023161"/>
    </source>
</evidence>
<feature type="compositionally biased region" description="Basic and acidic residues" evidence="5">
    <location>
        <begin position="285"/>
        <end position="297"/>
    </location>
</feature>
<feature type="compositionally biased region" description="Basic residues" evidence="5">
    <location>
        <begin position="190"/>
        <end position="205"/>
    </location>
</feature>
<keyword evidence="4" id="KW-0175">Coiled coil</keyword>
<feature type="region of interest" description="Disordered" evidence="5">
    <location>
        <begin position="248"/>
        <end position="338"/>
    </location>
</feature>
<feature type="region of interest" description="Disordered" evidence="5">
    <location>
        <begin position="1"/>
        <end position="70"/>
    </location>
</feature>
<evidence type="ECO:0000256" key="1">
    <source>
        <dbReference type="ARBA" id="ARBA00006443"/>
    </source>
</evidence>
<feature type="region of interest" description="Disordered" evidence="5">
    <location>
        <begin position="671"/>
        <end position="697"/>
    </location>
</feature>
<dbReference type="Proteomes" id="UP001165083">
    <property type="component" value="Unassembled WGS sequence"/>
</dbReference>
<reference evidence="6" key="1">
    <citation type="submission" date="2023-04" db="EMBL/GenBank/DDBJ databases">
        <title>Phytophthora lilii NBRC 32176.</title>
        <authorList>
            <person name="Ichikawa N."/>
            <person name="Sato H."/>
            <person name="Tonouchi N."/>
        </authorList>
    </citation>
    <scope>NUCLEOTIDE SEQUENCE</scope>
    <source>
        <strain evidence="6">NBRC 32176</strain>
    </source>
</reference>
<feature type="coiled-coil region" evidence="4">
    <location>
        <begin position="100"/>
        <end position="134"/>
    </location>
</feature>
<feature type="compositionally biased region" description="Polar residues" evidence="5">
    <location>
        <begin position="579"/>
        <end position="600"/>
    </location>
</feature>
<evidence type="ECO:0000313" key="7">
    <source>
        <dbReference type="Proteomes" id="UP001165083"/>
    </source>
</evidence>
<feature type="region of interest" description="Disordered" evidence="5">
    <location>
        <begin position="578"/>
        <end position="611"/>
    </location>
</feature>
<name>A0A9W6TF15_9STRA</name>
<comment type="caution">
    <text evidence="6">The sequence shown here is derived from an EMBL/GenBank/DDBJ whole genome shotgun (WGS) entry which is preliminary data.</text>
</comment>
<sequence>MASALMAFVQGLGAEQQDNEVPVPKNNNNATPAQDADEIDEGDEDMFGDSGDEHEPPQKTPTLLDVAKQEAAAAPSLMQVAKSLEVEVAQEQENQPKPTLAALAAEMNQEEHDREATKAQVDKVQRALDAASAEVRAERVAQRNEQVASGLKAAVAEQQQQYEDEDFEDDAASVRAAAEILATSVAKAKFVGHRSPARGRSKPLKKGPTSSQSMSKLELQRAMQGKLSAFQLQQLSLTQRRLFLASIVQASSGTSTKPKKRVANREALNELAKDKFTRARQKQKPRNEFARLDDNRHCRFTPRLHNSSSKKKDSNNDSDDDEGPGGSRGAALRRNEDFVRRMEAAERARREQLRRTREEAAYLARVDKKECPSCGNPQSYSELTQKRKKCPNCGVTYKSRIAWSCKERQREKKEESERREALSCRPEDDEDDTKKTWEDVRDEFLGRLQLDLEYREMSRAAIWEEIQRECSFSPSITRRAQQPGRGGSLAALQSLQSKNVAVVGLLSASCCSSSRAFAFANRLIGRCVFRDDEMQSATTLKDARLPASVHLFYDDVARCIYLLGVARPENLCFCPPATTKATTPSNSKNRSAGRRQSTTGDEADDQPQISEMQRLRNEVEAFGREKLKMQVLLYSSCHMLVVLKEDGRVTTNVLKEVRELAAEKSQLLSFVPTSTKHSKRDSGHSKGSSSSSSGGGNAFAPGRCVPLVLYVVPASDEITHASVKTQSSGPPRSAAITYCKSMESRLTTLLRSLRGSTVGSVRMRDALSPANLSKERRLFNLDPAHSVVVVSRRTATADGRVEARLEDFMDALDSDLSADDLLKDESLLQPLADDDMGYQRLSQYIQKYLDLLFSFSPSGSKDGGRTELLSPPQWLKAFHGLVKGYSRLDSKRRQEAATLEALDASGTSDYLAPASLATYQFDPMELTSYWEEDTASSREIARAMEEAEAADEPEDEGKKKSSVLAAALAGEEHAGRRHSIPTLSSQLAALLGPDGLALEDVEGLRVEDMGSSPLNAQLSPAGLISIAAADIDEAATNTSQNVPPVNGELDLAFIRSLRQASTEADSAEAGPRSPSQYVALRMIWLKAAEADSCLLVLMSL</sequence>
<protein>
    <recommendedName>
        <fullName evidence="3">Nonsense-mediated mRNA decay factor SMG8</fullName>
    </recommendedName>
</protein>